<gene>
    <name evidence="1" type="ORF">ATSB10_06970</name>
</gene>
<reference evidence="1 2" key="1">
    <citation type="submission" date="2016-02" db="EMBL/GenBank/DDBJ databases">
        <title>Complete genome sequencing and analysis of ATSB10, Dyella thiooxydans isolated from rhizosphere soil of sunflower (Helianthus annuus L.).</title>
        <authorList>
            <person name="Lee Y."/>
            <person name="Hwangbo K."/>
            <person name="Chung H."/>
            <person name="Yoo J."/>
            <person name="Kim K.Y."/>
            <person name="Sa T.M."/>
            <person name="Um Y."/>
            <person name="Madhaiyan M."/>
        </authorList>
    </citation>
    <scope>NUCLEOTIDE SEQUENCE [LARGE SCALE GENOMIC DNA]</scope>
    <source>
        <strain evidence="1 2">ATSB10</strain>
    </source>
</reference>
<sequence length="253" mass="27876">MTGAIDGTHATLSIEGFIGHSNISATVKPRVITLSWTDKGELSTEVFQATTNANYADMLHSLTSSTQEAMAAEQRAAAEHKQDEANESLEKSLSAFLEREQTWNLDLVHKRREKVRSYTQRAEHQIDVLLARHTGMADVQANSVTVEMNGSQIQLSNDIGSMKSNIDQARENLRKFDAAISQSPCLTPDHTLSEGARPSCAGLPDVVRRYLAIHPKAEGILDEAERYDAQTLAGYEAALASANQRVEQQQQRD</sequence>
<name>A0A160MXX1_9GAMM</name>
<dbReference type="Proteomes" id="UP000077255">
    <property type="component" value="Chromosome"/>
</dbReference>
<dbReference type="AlphaFoldDB" id="A0A160MXX1"/>
<keyword evidence="2" id="KW-1185">Reference proteome</keyword>
<organism evidence="1 2">
    <name type="scientific">Dyella thiooxydans</name>
    <dbReference type="NCBI Taxonomy" id="445710"/>
    <lineage>
        <taxon>Bacteria</taxon>
        <taxon>Pseudomonadati</taxon>
        <taxon>Pseudomonadota</taxon>
        <taxon>Gammaproteobacteria</taxon>
        <taxon>Lysobacterales</taxon>
        <taxon>Rhodanobacteraceae</taxon>
        <taxon>Dyella</taxon>
    </lineage>
</organism>
<proteinExistence type="predicted"/>
<evidence type="ECO:0000313" key="1">
    <source>
        <dbReference type="EMBL" id="AND68151.1"/>
    </source>
</evidence>
<accession>A0A160MXX1</accession>
<dbReference type="EMBL" id="CP014841">
    <property type="protein sequence ID" value="AND68151.1"/>
    <property type="molecule type" value="Genomic_DNA"/>
</dbReference>
<evidence type="ECO:0000313" key="2">
    <source>
        <dbReference type="Proteomes" id="UP000077255"/>
    </source>
</evidence>
<dbReference type="KEGG" id="dtx:ATSB10_06970"/>
<dbReference type="PATRIC" id="fig|445710.3.peg.692"/>
<protein>
    <submittedName>
        <fullName evidence="1">Uncharacterized protein</fullName>
    </submittedName>
</protein>